<dbReference type="GO" id="GO:0003697">
    <property type="term" value="F:single-stranded DNA binding"/>
    <property type="evidence" value="ECO:0007669"/>
    <property type="project" value="TreeGrafter"/>
</dbReference>
<dbReference type="Gene3D" id="2.40.50.140">
    <property type="entry name" value="Nucleic acid-binding proteins"/>
    <property type="match status" value="1"/>
</dbReference>
<evidence type="ECO:0000256" key="11">
    <source>
        <dbReference type="ARBA" id="ARBA00023242"/>
    </source>
</evidence>
<dbReference type="Proteomes" id="UP000265140">
    <property type="component" value="Chromosome 18"/>
</dbReference>
<evidence type="ECO:0000256" key="13">
    <source>
        <dbReference type="ARBA" id="ARBA00042301"/>
    </source>
</evidence>
<dbReference type="GO" id="GO:0016787">
    <property type="term" value="F:hydrolase activity"/>
    <property type="evidence" value="ECO:0007669"/>
    <property type="project" value="UniProtKB-KW"/>
</dbReference>
<gene>
    <name evidence="18" type="primary">MCM9</name>
</gene>
<evidence type="ECO:0000256" key="3">
    <source>
        <dbReference type="ARBA" id="ARBA00012551"/>
    </source>
</evidence>
<dbReference type="Pfam" id="PF00493">
    <property type="entry name" value="MCM"/>
    <property type="match status" value="1"/>
</dbReference>
<evidence type="ECO:0000259" key="17">
    <source>
        <dbReference type="PROSITE" id="PS50051"/>
    </source>
</evidence>
<dbReference type="InterPro" id="IPR003593">
    <property type="entry name" value="AAA+_ATPase"/>
</dbReference>
<dbReference type="PANTHER" id="PTHR11630:SF48">
    <property type="entry name" value="DNA HELICASE MCM9"/>
    <property type="match status" value="1"/>
</dbReference>
<dbReference type="SMART" id="SM00382">
    <property type="entry name" value="AAA"/>
    <property type="match status" value="1"/>
</dbReference>
<dbReference type="PRINTS" id="PR01657">
    <property type="entry name" value="MCMFAMILY"/>
</dbReference>
<evidence type="ECO:0000256" key="9">
    <source>
        <dbReference type="ARBA" id="ARBA00023125"/>
    </source>
</evidence>
<dbReference type="Pfam" id="PF26066">
    <property type="entry name" value="MCM9_N"/>
    <property type="match status" value="1"/>
</dbReference>
<evidence type="ECO:0000256" key="15">
    <source>
        <dbReference type="RuleBase" id="RU004070"/>
    </source>
</evidence>
<dbReference type="InterPro" id="IPR041562">
    <property type="entry name" value="MCM_lid"/>
</dbReference>
<evidence type="ECO:0000313" key="19">
    <source>
        <dbReference type="Proteomes" id="UP000265140"/>
    </source>
</evidence>
<evidence type="ECO:0000256" key="6">
    <source>
        <dbReference type="ARBA" id="ARBA00022801"/>
    </source>
</evidence>
<keyword evidence="10" id="KW-0234">DNA repair</keyword>
<evidence type="ECO:0000256" key="2">
    <source>
        <dbReference type="ARBA" id="ARBA00008010"/>
    </source>
</evidence>
<feature type="region of interest" description="Disordered" evidence="16">
    <location>
        <begin position="907"/>
        <end position="1046"/>
    </location>
</feature>
<dbReference type="GO" id="GO:0005634">
    <property type="term" value="C:nucleus"/>
    <property type="evidence" value="ECO:0007669"/>
    <property type="project" value="UniProtKB-SubCell"/>
</dbReference>
<proteinExistence type="inferred from homology"/>
<dbReference type="RefSeq" id="XP_012993967.3">
    <property type="nucleotide sequence ID" value="XM_013138513.4"/>
</dbReference>
<sequence>MTSINPEQAAQIGQVFEAYVSEHHRSDILQTLQEPFEDAHYPVVINAMTLFEANMEVGEYFNAYPSEVISIFDSALHRAASNLSESRTQPGWHKMKRHLHARITGLPVCPELTRENIPRSRDAGHFLSVTGTVIRTSVAKVLEYERDYMCCKCRHVFSLQADFEQFYSFVPPTCCPNQDLCNSNKFTCLSGSSTPSACRDYQEIKIQEQAQRLSVGSIPRSMVVILEDDLVDSCKSGDDVTVYGVVRQRWKPMYEDTRCELDLVLKANFIEVNNEQTMAALVLEDMQKEFEEFWGNYKHDPIAGRNEILMSLCPQVFGMYVVKLAVAMVLAGGVQRIDPSGTKVRGESHLLLVGDPGTGKSQFLKYAAKIIPRSVLTAGIGSTNAGLTVAAVKDSGEWHLEAGALVLSDGGLCCIDEFNSIKEHDRTSIHEAMEQQTISVAKAGMVCKLNTRTTILAATNPKGKYDPNVSVSVNVALASPLLSRFDLVLVLLDTKNPEWDRIISSFILQNKGAPSQPEECLWSMDKMKAYFCLIKGLQPRVSEEANSVLSRYYQLQRRSDGRNAARTTIRMLESLLRLAEAHARLMFRDTVTVEDAVVVVSVMECSMQGGALLGDVNALHTSFPDNPSQQYQTQCQIVLEGLQLPHLLHKEMDRLSRLQNNLPSSPPVAEKQPSDLRRSPHHTETLGNSASGINPDSVSGLDWFLSLAGRMGGEDTSSPITTSTQLNRNTSSKQSTLPKHPPVSSPGNSSAVRERGERLSDKTHSVTAEEEEEAVRSCRGSRKSTASAEVSKDTLGTVVQKVSQKLRDKRLREMAHVPRQGEDTVGGDTCRDLIDDLEQASSIGSSHWPLPSHSTPIAGKKCNSKKNKVPGDCWSGDQDSSDTVEAVGEELQSKFTGFTFKPREKMTYPKPLRCDTDISDLNTENTGLRRKAKTPNRDNHETAPSERQKAGTVEEKSERRQCKDRPAEDGRTSKKLRQSVQSKGKQFPLAQCIPSPEVRGHREGSGVDHGTELCGASSVAPCENRTRSTGPEPPPPPLHPDLTKPTVAPSTLAKLSRFSFSTTKDQSVTAPTTTLSSELKAGHQNTEIRAITNPQQSTETRAITNPQQSTEIRAITNPQQNTGIRAITNPQQSTEIRAITNPQQNTEIRAITNPQQNTEIQAITNPQQNTGIQTITNPQQNTGIPTITNTQQSTEIRAITNTQQNTEIRAITNTQQNTGIRAITNTQQNTEIRAITNTQQNTGIRAITNTQQNTGIRAITNPQQNTGIRAITNTQQNTGIRAITNPQQNTGIRAITNPQQNTGIRAITNPQQNTGIRAITNPEQITGSQAKASSVNWTEAKISGGEDIHTLTSKGPNPAGESAANPKKRKCFELDFGGSKGLFGLSMFDSSTFDDDDLDIDWEEESGNKKYKGKMSEAI</sequence>
<evidence type="ECO:0000256" key="7">
    <source>
        <dbReference type="ARBA" id="ARBA00022806"/>
    </source>
</evidence>
<dbReference type="InterPro" id="IPR058768">
    <property type="entry name" value="MCM9_N"/>
</dbReference>
<reference evidence="18 19" key="1">
    <citation type="submission" date="2020-02" db="EMBL/GenBank/DDBJ databases">
        <title>Esox lucius (northern pike) genome, fEsoLuc1, primary haplotype.</title>
        <authorList>
            <person name="Myers G."/>
            <person name="Karagic N."/>
            <person name="Meyer A."/>
            <person name="Pippel M."/>
            <person name="Reichard M."/>
            <person name="Winkler S."/>
            <person name="Tracey A."/>
            <person name="Sims Y."/>
            <person name="Howe K."/>
            <person name="Rhie A."/>
            <person name="Formenti G."/>
            <person name="Durbin R."/>
            <person name="Fedrigo O."/>
            <person name="Jarvis E.D."/>
        </authorList>
    </citation>
    <scope>NUCLEOTIDE SEQUENCE [LARGE SCALE GENOMIC DNA]</scope>
</reference>
<accession>A0AAY5KTX2</accession>
<feature type="compositionally biased region" description="Polar residues" evidence="16">
    <location>
        <begin position="715"/>
        <end position="737"/>
    </location>
</feature>
<reference evidence="18" key="3">
    <citation type="submission" date="2025-09" db="UniProtKB">
        <authorList>
            <consortium name="Ensembl"/>
        </authorList>
    </citation>
    <scope>IDENTIFICATION</scope>
</reference>
<feature type="region of interest" description="Disordered" evidence="16">
    <location>
        <begin position="843"/>
        <end position="865"/>
    </location>
</feature>
<dbReference type="Gene3D" id="3.40.50.300">
    <property type="entry name" value="P-loop containing nucleotide triphosphate hydrolases"/>
    <property type="match status" value="1"/>
</dbReference>
<dbReference type="SUPFAM" id="SSF50249">
    <property type="entry name" value="Nucleic acid-binding proteins"/>
    <property type="match status" value="1"/>
</dbReference>
<dbReference type="EC" id="3.6.4.12" evidence="3"/>
<organism evidence="18 19">
    <name type="scientific">Esox lucius</name>
    <name type="common">Northern pike</name>
    <dbReference type="NCBI Taxonomy" id="8010"/>
    <lineage>
        <taxon>Eukaryota</taxon>
        <taxon>Metazoa</taxon>
        <taxon>Chordata</taxon>
        <taxon>Craniata</taxon>
        <taxon>Vertebrata</taxon>
        <taxon>Euteleostomi</taxon>
        <taxon>Actinopterygii</taxon>
        <taxon>Neopterygii</taxon>
        <taxon>Teleostei</taxon>
        <taxon>Protacanthopterygii</taxon>
        <taxon>Esociformes</taxon>
        <taxon>Esocidae</taxon>
        <taxon>Esox</taxon>
    </lineage>
</organism>
<keyword evidence="5" id="KW-0227">DNA damage</keyword>
<evidence type="ECO:0000256" key="5">
    <source>
        <dbReference type="ARBA" id="ARBA00022763"/>
    </source>
</evidence>
<dbReference type="GeneTree" id="ENSGT01150000286951"/>
<feature type="compositionally biased region" description="Basic and acidic residues" evidence="16">
    <location>
        <begin position="672"/>
        <end position="684"/>
    </location>
</feature>
<dbReference type="InterPro" id="IPR031327">
    <property type="entry name" value="MCM"/>
</dbReference>
<dbReference type="Pfam" id="PF17207">
    <property type="entry name" value="MCM_OB"/>
    <property type="match status" value="1"/>
</dbReference>
<evidence type="ECO:0000256" key="10">
    <source>
        <dbReference type="ARBA" id="ARBA00023204"/>
    </source>
</evidence>
<dbReference type="GO" id="GO:0017116">
    <property type="term" value="F:single-stranded DNA helicase activity"/>
    <property type="evidence" value="ECO:0007669"/>
    <property type="project" value="TreeGrafter"/>
</dbReference>
<feature type="domain" description="MCM C-terminal AAA(+) ATPase" evidence="17">
    <location>
        <begin position="304"/>
        <end position="507"/>
    </location>
</feature>
<evidence type="ECO:0000256" key="4">
    <source>
        <dbReference type="ARBA" id="ARBA00022741"/>
    </source>
</evidence>
<dbReference type="Pfam" id="PF24307">
    <property type="entry name" value="DUF7486"/>
    <property type="match status" value="1"/>
</dbReference>
<dbReference type="InterPro" id="IPR027417">
    <property type="entry name" value="P-loop_NTPase"/>
</dbReference>
<dbReference type="GeneID" id="105017951"/>
<feature type="compositionally biased region" description="Basic and acidic residues" evidence="16">
    <location>
        <begin position="935"/>
        <end position="972"/>
    </location>
</feature>
<dbReference type="Ensembl" id="ENSELUT00000093556.1">
    <property type="protein sequence ID" value="ENSELUP00000092289.1"/>
    <property type="gene ID" value="ENSELUG00000021066.3"/>
</dbReference>
<keyword evidence="7" id="KW-0347">Helicase</keyword>
<evidence type="ECO:0000256" key="8">
    <source>
        <dbReference type="ARBA" id="ARBA00022840"/>
    </source>
</evidence>
<protein>
    <recommendedName>
        <fullName evidence="12">DNA helicase MCM9</fullName>
        <ecNumber evidence="3">3.6.4.12</ecNumber>
    </recommendedName>
    <alternativeName>
        <fullName evidence="13">Minichromosome maintenance 9</fullName>
    </alternativeName>
</protein>
<keyword evidence="4 15" id="KW-0547">Nucleotide-binding</keyword>
<dbReference type="SUPFAM" id="SSF52540">
    <property type="entry name" value="P-loop containing nucleoside triphosphate hydrolases"/>
    <property type="match status" value="1"/>
</dbReference>
<dbReference type="InterPro" id="IPR033762">
    <property type="entry name" value="MCM_OB"/>
</dbReference>
<dbReference type="PANTHER" id="PTHR11630">
    <property type="entry name" value="DNA REPLICATION LICENSING FACTOR MCM FAMILY MEMBER"/>
    <property type="match status" value="1"/>
</dbReference>
<dbReference type="Pfam" id="PF17855">
    <property type="entry name" value="MCM_lid"/>
    <property type="match status" value="1"/>
</dbReference>
<feature type="compositionally biased region" description="Basic and acidic residues" evidence="16">
    <location>
        <begin position="752"/>
        <end position="764"/>
    </location>
</feature>
<evidence type="ECO:0000256" key="12">
    <source>
        <dbReference type="ARBA" id="ARBA00041085"/>
    </source>
</evidence>
<dbReference type="InterPro" id="IPR012340">
    <property type="entry name" value="NA-bd_OB-fold"/>
</dbReference>
<dbReference type="InterPro" id="IPR055909">
    <property type="entry name" value="DUF7486"/>
</dbReference>
<keyword evidence="9 15" id="KW-0238">DNA-binding</keyword>
<reference evidence="18" key="2">
    <citation type="submission" date="2025-08" db="UniProtKB">
        <authorList>
            <consortium name="Ensembl"/>
        </authorList>
    </citation>
    <scope>IDENTIFICATION</scope>
</reference>
<dbReference type="CDD" id="cd17760">
    <property type="entry name" value="MCM9"/>
    <property type="match status" value="1"/>
</dbReference>
<evidence type="ECO:0000256" key="16">
    <source>
        <dbReference type="SAM" id="MobiDB-lite"/>
    </source>
</evidence>
<feature type="compositionally biased region" description="Basic and acidic residues" evidence="16">
    <location>
        <begin position="907"/>
        <end position="916"/>
    </location>
</feature>
<comment type="similarity">
    <text evidence="2 15">Belongs to the MCM family.</text>
</comment>
<feature type="region of interest" description="Disordered" evidence="16">
    <location>
        <begin position="658"/>
        <end position="694"/>
    </location>
</feature>
<evidence type="ECO:0000256" key="1">
    <source>
        <dbReference type="ARBA" id="ARBA00004123"/>
    </source>
</evidence>
<evidence type="ECO:0000256" key="14">
    <source>
        <dbReference type="ARBA" id="ARBA00047995"/>
    </source>
</evidence>
<keyword evidence="19" id="KW-1185">Reference proteome</keyword>
<keyword evidence="8 15" id="KW-0067">ATP-binding</keyword>
<dbReference type="SMART" id="SM00350">
    <property type="entry name" value="MCM"/>
    <property type="match status" value="1"/>
</dbReference>
<dbReference type="PROSITE" id="PS50051">
    <property type="entry name" value="MCM_2"/>
    <property type="match status" value="1"/>
</dbReference>
<feature type="compositionally biased region" description="Polar residues" evidence="16">
    <location>
        <begin position="685"/>
        <end position="694"/>
    </location>
</feature>
<name>A0AAY5KTX2_ESOLU</name>
<dbReference type="FunFam" id="3.40.50.300:FF:000671">
    <property type="entry name" value="DNA helicase MCM9 isoform X1"/>
    <property type="match status" value="1"/>
</dbReference>
<dbReference type="InterPro" id="IPR001208">
    <property type="entry name" value="MCM_dom"/>
</dbReference>
<keyword evidence="6" id="KW-0378">Hydrolase</keyword>
<feature type="region of interest" description="Disordered" evidence="16">
    <location>
        <begin position="712"/>
        <end position="793"/>
    </location>
</feature>
<keyword evidence="11" id="KW-0539">Nucleus</keyword>
<dbReference type="GO" id="GO:0005524">
    <property type="term" value="F:ATP binding"/>
    <property type="evidence" value="ECO:0007669"/>
    <property type="project" value="UniProtKB-KW"/>
</dbReference>
<dbReference type="GO" id="GO:0000724">
    <property type="term" value="P:double-strand break repair via homologous recombination"/>
    <property type="evidence" value="ECO:0007669"/>
    <property type="project" value="TreeGrafter"/>
</dbReference>
<comment type="subcellular location">
    <subcellularLocation>
        <location evidence="1">Nucleus</location>
    </subcellularLocation>
</comment>
<evidence type="ECO:0000313" key="18">
    <source>
        <dbReference type="Ensembl" id="ENSELUP00000092289.1"/>
    </source>
</evidence>
<feature type="compositionally biased region" description="Basic and acidic residues" evidence="16">
    <location>
        <begin position="998"/>
        <end position="1011"/>
    </location>
</feature>
<comment type="catalytic activity">
    <reaction evidence="14">
        <text>ATP + H2O = ADP + phosphate + H(+)</text>
        <dbReference type="Rhea" id="RHEA:13065"/>
        <dbReference type="ChEBI" id="CHEBI:15377"/>
        <dbReference type="ChEBI" id="CHEBI:15378"/>
        <dbReference type="ChEBI" id="CHEBI:30616"/>
        <dbReference type="ChEBI" id="CHEBI:43474"/>
        <dbReference type="ChEBI" id="CHEBI:456216"/>
        <dbReference type="EC" id="3.6.4.12"/>
    </reaction>
</comment>
<dbReference type="GO" id="GO:0042555">
    <property type="term" value="C:MCM complex"/>
    <property type="evidence" value="ECO:0007669"/>
    <property type="project" value="TreeGrafter"/>
</dbReference>